<evidence type="ECO:0000313" key="1">
    <source>
        <dbReference type="EMBL" id="QHJ13079.1"/>
    </source>
</evidence>
<dbReference type="KEGG" id="pmes:FX988_03337"/>
<evidence type="ECO:0000313" key="2">
    <source>
        <dbReference type="Proteomes" id="UP000464524"/>
    </source>
</evidence>
<dbReference type="AlphaFoldDB" id="A0A857JLY0"/>
<protein>
    <submittedName>
        <fullName evidence="1">Uncharacterized protein</fullName>
    </submittedName>
</protein>
<proteinExistence type="predicted"/>
<sequence>MKAFALAIFCLFCTDIDAKVLTQETAVNIGWWQEISDTSKESGMYNRSIVTVHHRRVSDWGSLNIKGQMENIGAMSDSLDGSEGNVWFKTIATLYYNLPNAGVKLWYDLFVNSNQKVSEIENLLGLAYQKKIGRISITGGVAMSYLSGHSPLGSVEGAIAPIARLTANYQINNNLLAFGVITANLNRDTEKLSGSFPDLGNSGHFALIGIKYKFAPQWDFNVTIRDYRSWGAYNNGGNSIVTTVGYYF</sequence>
<accession>A0A857JLY0</accession>
<dbReference type="RefSeq" id="WP_160181206.1">
    <property type="nucleotide sequence ID" value="NZ_CP047656.1"/>
</dbReference>
<dbReference type="EMBL" id="CP047656">
    <property type="protein sequence ID" value="QHJ13079.1"/>
    <property type="molecule type" value="Genomic_DNA"/>
</dbReference>
<dbReference type="OrthoDB" id="6255436at2"/>
<reference evidence="1 2" key="1">
    <citation type="submission" date="2019-12" db="EMBL/GenBank/DDBJ databases">
        <title>Genome sequencing and assembly of endphytes of Porphyra tenera.</title>
        <authorList>
            <person name="Park J.M."/>
            <person name="Shin R."/>
            <person name="Jo S.H."/>
        </authorList>
    </citation>
    <scope>NUCLEOTIDE SEQUENCE [LARGE SCALE GENOMIC DNA]</scope>
    <source>
        <strain evidence="1 2">GPM4</strain>
    </source>
</reference>
<organism evidence="1 2">
    <name type="scientific">Paraglaciecola mesophila</name>
    <dbReference type="NCBI Taxonomy" id="197222"/>
    <lineage>
        <taxon>Bacteria</taxon>
        <taxon>Pseudomonadati</taxon>
        <taxon>Pseudomonadota</taxon>
        <taxon>Gammaproteobacteria</taxon>
        <taxon>Alteromonadales</taxon>
        <taxon>Alteromonadaceae</taxon>
        <taxon>Paraglaciecola</taxon>
    </lineage>
</organism>
<name>A0A857JLY0_9ALTE</name>
<dbReference type="Proteomes" id="UP000464524">
    <property type="component" value="Chromosome"/>
</dbReference>
<gene>
    <name evidence="1" type="ORF">FX988_03337</name>
</gene>
<keyword evidence="2" id="KW-1185">Reference proteome</keyword>